<evidence type="ECO:0000256" key="3">
    <source>
        <dbReference type="ARBA" id="ARBA00022801"/>
    </source>
</evidence>
<sequence length="300" mass="32849">MADAIHFDELSLDQAIESAETRGIIILPVATTEAHGTHLPLGTDTFTAEWIAAELSRKTGLPALLPTPIRAGASPTFHYDVNGDPIPGTLAIGHATMHALIKDIVRGLWATGFRKVIIIQGHGQEPNFQVIAHEVATELRREGKPIFIGGATYWELAAQTLRDELNTPFYHAGEEETSNILFVRPELVKLDTVSGHELKPLLDRNLLKRSVTHDETETFGVMDIATWIPIPAAGHKSLGGLGKTEDILTASAEKGRKILSKAADNYLALIRDLETYYAPAEVPGVDVRTRPEKPRFSVDY</sequence>
<comment type="similarity">
    <text evidence="5">Belongs to the creatininase superfamily.</text>
</comment>
<comment type="cofactor">
    <cofactor evidence="1">
        <name>Zn(2+)</name>
        <dbReference type="ChEBI" id="CHEBI:29105"/>
    </cofactor>
</comment>
<evidence type="ECO:0000313" key="7">
    <source>
        <dbReference type="Proteomes" id="UP000044377"/>
    </source>
</evidence>
<evidence type="ECO:0000256" key="2">
    <source>
        <dbReference type="ARBA" id="ARBA00022723"/>
    </source>
</evidence>
<keyword evidence="3 6" id="KW-0378">Hydrolase</keyword>
<dbReference type="GO" id="GO:0009231">
    <property type="term" value="P:riboflavin biosynthetic process"/>
    <property type="evidence" value="ECO:0007669"/>
    <property type="project" value="TreeGrafter"/>
</dbReference>
<dbReference type="STRING" id="1109412.BN1221_04998c"/>
<accession>A0A0G4K2Q6</accession>
<dbReference type="InterPro" id="IPR003785">
    <property type="entry name" value="Creatininase/forma_Hydrolase"/>
</dbReference>
<dbReference type="GO" id="GO:0016811">
    <property type="term" value="F:hydrolase activity, acting on carbon-nitrogen (but not peptide) bonds, in linear amides"/>
    <property type="evidence" value="ECO:0007669"/>
    <property type="project" value="TreeGrafter"/>
</dbReference>
<organism evidence="6 7">
    <name type="scientific">Brenneria goodwinii</name>
    <dbReference type="NCBI Taxonomy" id="1109412"/>
    <lineage>
        <taxon>Bacteria</taxon>
        <taxon>Pseudomonadati</taxon>
        <taxon>Pseudomonadota</taxon>
        <taxon>Gammaproteobacteria</taxon>
        <taxon>Enterobacterales</taxon>
        <taxon>Pectobacteriaceae</taxon>
        <taxon>Brenneria</taxon>
    </lineage>
</organism>
<dbReference type="Proteomes" id="UP000044377">
    <property type="component" value="Unassembled WGS sequence"/>
</dbReference>
<dbReference type="Gene3D" id="3.40.50.10310">
    <property type="entry name" value="Creatininase"/>
    <property type="match status" value="1"/>
</dbReference>
<gene>
    <name evidence="6" type="ORF">BN1221_04998c</name>
</gene>
<dbReference type="PANTHER" id="PTHR35005:SF1">
    <property type="entry name" value="2-AMINO-5-FORMYLAMINO-6-RIBOSYLAMINOPYRIMIDIN-4(3H)-ONE 5'-MONOPHOSPHATE DEFORMYLASE"/>
    <property type="match status" value="1"/>
</dbReference>
<name>A0A0G4K2Q6_9GAMM</name>
<evidence type="ECO:0000313" key="6">
    <source>
        <dbReference type="EMBL" id="CPR21637.1"/>
    </source>
</evidence>
<evidence type="ECO:0000256" key="4">
    <source>
        <dbReference type="ARBA" id="ARBA00022833"/>
    </source>
</evidence>
<dbReference type="GO" id="GO:0046872">
    <property type="term" value="F:metal ion binding"/>
    <property type="evidence" value="ECO:0007669"/>
    <property type="project" value="UniProtKB-KW"/>
</dbReference>
<keyword evidence="2" id="KW-0479">Metal-binding</keyword>
<keyword evidence="7" id="KW-1185">Reference proteome</keyword>
<dbReference type="AlphaFoldDB" id="A0A0G4K2Q6"/>
<evidence type="ECO:0000256" key="5">
    <source>
        <dbReference type="ARBA" id="ARBA00024029"/>
    </source>
</evidence>
<proteinExistence type="inferred from homology"/>
<protein>
    <submittedName>
        <fullName evidence="6">Creatinine amidohydrolase</fullName>
        <ecNumber evidence="6">3.5.2.10</ecNumber>
    </submittedName>
</protein>
<dbReference type="Pfam" id="PF02633">
    <property type="entry name" value="Creatininase"/>
    <property type="match status" value="1"/>
</dbReference>
<dbReference type="PANTHER" id="PTHR35005">
    <property type="entry name" value="3-DEHYDRO-SCYLLO-INOSOSE HYDROLASE"/>
    <property type="match status" value="1"/>
</dbReference>
<dbReference type="EMBL" id="CGIG01000001">
    <property type="protein sequence ID" value="CPR21637.1"/>
    <property type="molecule type" value="Genomic_DNA"/>
</dbReference>
<evidence type="ECO:0000256" key="1">
    <source>
        <dbReference type="ARBA" id="ARBA00001947"/>
    </source>
</evidence>
<dbReference type="SUPFAM" id="SSF102215">
    <property type="entry name" value="Creatininase"/>
    <property type="match status" value="1"/>
</dbReference>
<dbReference type="InterPro" id="IPR024087">
    <property type="entry name" value="Creatininase-like_sf"/>
</dbReference>
<keyword evidence="4" id="KW-0862">Zinc</keyword>
<dbReference type="OrthoDB" id="9801445at2"/>
<dbReference type="EC" id="3.5.2.10" evidence="6"/>
<dbReference type="GO" id="GO:0047789">
    <property type="term" value="F:creatininase activity"/>
    <property type="evidence" value="ECO:0007669"/>
    <property type="project" value="UniProtKB-EC"/>
</dbReference>
<reference evidence="7" key="1">
    <citation type="submission" date="2015-01" db="EMBL/GenBank/DDBJ databases">
        <authorList>
            <person name="Paterson Steve"/>
        </authorList>
    </citation>
    <scope>NUCLEOTIDE SEQUENCE [LARGE SCALE GENOMIC DNA]</scope>
    <source>
        <strain evidence="7">OBR1</strain>
    </source>
</reference>
<dbReference type="RefSeq" id="WP_048639559.1">
    <property type="nucleotide sequence ID" value="NZ_CGIG01000001.1"/>
</dbReference>